<keyword evidence="3" id="KW-1185">Reference proteome</keyword>
<reference evidence="2" key="1">
    <citation type="submission" date="2022-01" db="EMBL/GenBank/DDBJ databases">
        <authorList>
            <person name="King R."/>
        </authorList>
    </citation>
    <scope>NUCLEOTIDE SEQUENCE</scope>
</reference>
<dbReference type="EMBL" id="OV651813">
    <property type="protein sequence ID" value="CAH1099013.1"/>
    <property type="molecule type" value="Genomic_DNA"/>
</dbReference>
<dbReference type="PANTHER" id="PTHR46114:SF1">
    <property type="entry name" value="ZAD DOMAIN-CONTAINING PROTEIN"/>
    <property type="match status" value="1"/>
</dbReference>
<dbReference type="OrthoDB" id="7890494at2759"/>
<proteinExistence type="predicted"/>
<organism evidence="2 3">
    <name type="scientific">Psylliodes chrysocephalus</name>
    <dbReference type="NCBI Taxonomy" id="3402493"/>
    <lineage>
        <taxon>Eukaryota</taxon>
        <taxon>Metazoa</taxon>
        <taxon>Ecdysozoa</taxon>
        <taxon>Arthropoda</taxon>
        <taxon>Hexapoda</taxon>
        <taxon>Insecta</taxon>
        <taxon>Pterygota</taxon>
        <taxon>Neoptera</taxon>
        <taxon>Endopterygota</taxon>
        <taxon>Coleoptera</taxon>
        <taxon>Polyphaga</taxon>
        <taxon>Cucujiformia</taxon>
        <taxon>Chrysomeloidea</taxon>
        <taxon>Chrysomelidae</taxon>
        <taxon>Galerucinae</taxon>
        <taxon>Alticini</taxon>
        <taxon>Psylliodes</taxon>
    </lineage>
</organism>
<dbReference type="AlphaFoldDB" id="A0A9P0CFA6"/>
<evidence type="ECO:0000313" key="2">
    <source>
        <dbReference type="EMBL" id="CAH1099013.1"/>
    </source>
</evidence>
<evidence type="ECO:0000256" key="1">
    <source>
        <dbReference type="SAM" id="MobiDB-lite"/>
    </source>
</evidence>
<sequence length="164" mass="18780">MIWNEPMNHHDGCYFCLVNITGINRKNRAKWEYPSLQSAHRRVLSSKSTPEPQSGTLQEAPEDFETKKGSSDSDFDCDLGTPKPFNQDDLNDLIRDLGLSKSVSEILASRLKERKLVTNETTISYYRTREHNFLKYFAEEDNFVFCEDVPGLMAAMGLQNYVSS</sequence>
<accession>A0A9P0CFA6</accession>
<dbReference type="Proteomes" id="UP001153636">
    <property type="component" value="Chromosome 1"/>
</dbReference>
<feature type="compositionally biased region" description="Polar residues" evidence="1">
    <location>
        <begin position="45"/>
        <end position="57"/>
    </location>
</feature>
<gene>
    <name evidence="2" type="ORF">PSYICH_LOCUS247</name>
</gene>
<name>A0A9P0CFA6_9CUCU</name>
<evidence type="ECO:0000313" key="3">
    <source>
        <dbReference type="Proteomes" id="UP001153636"/>
    </source>
</evidence>
<feature type="region of interest" description="Disordered" evidence="1">
    <location>
        <begin position="42"/>
        <end position="82"/>
    </location>
</feature>
<protein>
    <submittedName>
        <fullName evidence="2">Uncharacterized protein</fullName>
    </submittedName>
</protein>
<dbReference type="PANTHER" id="PTHR46114">
    <property type="entry name" value="APPLE DOMAIN-CONTAINING PROTEIN"/>
    <property type="match status" value="1"/>
</dbReference>